<comment type="caution">
    <text evidence="1">The sequence shown here is derived from an EMBL/GenBank/DDBJ whole genome shotgun (WGS) entry which is preliminary data.</text>
</comment>
<proteinExistence type="predicted"/>
<evidence type="ECO:0000313" key="2">
    <source>
        <dbReference type="Proteomes" id="UP001595912"/>
    </source>
</evidence>
<dbReference type="Proteomes" id="UP001595912">
    <property type="component" value="Unassembled WGS sequence"/>
</dbReference>
<protein>
    <submittedName>
        <fullName evidence="1">Uncharacterized protein</fullName>
    </submittedName>
</protein>
<gene>
    <name evidence="1" type="ORF">ACFPIJ_08850</name>
</gene>
<evidence type="ECO:0000313" key="1">
    <source>
        <dbReference type="EMBL" id="MFC4997934.1"/>
    </source>
</evidence>
<keyword evidence="2" id="KW-1185">Reference proteome</keyword>
<organism evidence="1 2">
    <name type="scientific">Dactylosporangium cerinum</name>
    <dbReference type="NCBI Taxonomy" id="1434730"/>
    <lineage>
        <taxon>Bacteria</taxon>
        <taxon>Bacillati</taxon>
        <taxon>Actinomycetota</taxon>
        <taxon>Actinomycetes</taxon>
        <taxon>Micromonosporales</taxon>
        <taxon>Micromonosporaceae</taxon>
        <taxon>Dactylosporangium</taxon>
    </lineage>
</organism>
<sequence>MMVPTAVGDLLRTALHDVPVPDNAADAERALVDVLAVSVPKMLQANAGDDAKAAVAAVLAADGRVATDDLPEDRLPLRTAARARSRAGGRYRWSRR</sequence>
<dbReference type="RefSeq" id="WP_380114191.1">
    <property type="nucleotide sequence ID" value="NZ_JBHSIU010000011.1"/>
</dbReference>
<dbReference type="EMBL" id="JBHSIU010000011">
    <property type="protein sequence ID" value="MFC4997934.1"/>
    <property type="molecule type" value="Genomic_DNA"/>
</dbReference>
<reference evidence="2" key="1">
    <citation type="journal article" date="2019" name="Int. J. Syst. Evol. Microbiol.">
        <title>The Global Catalogue of Microorganisms (GCM) 10K type strain sequencing project: providing services to taxonomists for standard genome sequencing and annotation.</title>
        <authorList>
            <consortium name="The Broad Institute Genomics Platform"/>
            <consortium name="The Broad Institute Genome Sequencing Center for Infectious Disease"/>
            <person name="Wu L."/>
            <person name="Ma J."/>
        </authorList>
    </citation>
    <scope>NUCLEOTIDE SEQUENCE [LARGE SCALE GENOMIC DNA]</scope>
    <source>
        <strain evidence="2">CGMCC 4.7152</strain>
    </source>
</reference>
<accession>A0ABV9VPA0</accession>
<name>A0ABV9VPA0_9ACTN</name>